<dbReference type="AlphaFoldDB" id="A0A401RMB4"/>
<comment type="caution">
    <text evidence="2">The sequence shown here is derived from an EMBL/GenBank/DDBJ whole genome shotgun (WGS) entry which is preliminary data.</text>
</comment>
<evidence type="ECO:0000313" key="3">
    <source>
        <dbReference type="Proteomes" id="UP000287033"/>
    </source>
</evidence>
<evidence type="ECO:0000256" key="1">
    <source>
        <dbReference type="SAM" id="MobiDB-lite"/>
    </source>
</evidence>
<sequence length="96" mass="10464">MSCDATFGQNNGRMERWGTRHSVGTPRGFQSNAVGRKLGRGGEGGAIVNCPKAASCLNNGRNSDRSPSAKHFSEQASQQFLLFLRYRTPRAAIVQH</sequence>
<feature type="region of interest" description="Disordered" evidence="1">
    <location>
        <begin position="1"/>
        <end position="34"/>
    </location>
</feature>
<protein>
    <submittedName>
        <fullName evidence="2">Uncharacterized protein</fullName>
    </submittedName>
</protein>
<dbReference type="EMBL" id="BEZZ01001540">
    <property type="protein sequence ID" value="GCC19327.1"/>
    <property type="molecule type" value="Genomic_DNA"/>
</dbReference>
<dbReference type="Proteomes" id="UP000287033">
    <property type="component" value="Unassembled WGS sequence"/>
</dbReference>
<name>A0A401RMB4_CHIPU</name>
<keyword evidence="3" id="KW-1185">Reference proteome</keyword>
<evidence type="ECO:0000313" key="2">
    <source>
        <dbReference type="EMBL" id="GCC19327.1"/>
    </source>
</evidence>
<accession>A0A401RMB4</accession>
<reference evidence="2 3" key="1">
    <citation type="journal article" date="2018" name="Nat. Ecol. Evol.">
        <title>Shark genomes provide insights into elasmobranch evolution and the origin of vertebrates.</title>
        <authorList>
            <person name="Hara Y"/>
            <person name="Yamaguchi K"/>
            <person name="Onimaru K"/>
            <person name="Kadota M"/>
            <person name="Koyanagi M"/>
            <person name="Keeley SD"/>
            <person name="Tatsumi K"/>
            <person name="Tanaka K"/>
            <person name="Motone F"/>
            <person name="Kageyama Y"/>
            <person name="Nozu R"/>
            <person name="Adachi N"/>
            <person name="Nishimura O"/>
            <person name="Nakagawa R"/>
            <person name="Tanegashima C"/>
            <person name="Kiyatake I"/>
            <person name="Matsumoto R"/>
            <person name="Murakumo K"/>
            <person name="Nishida K"/>
            <person name="Terakita A"/>
            <person name="Kuratani S"/>
            <person name="Sato K"/>
            <person name="Hyodo S Kuraku.S."/>
        </authorList>
    </citation>
    <scope>NUCLEOTIDE SEQUENCE [LARGE SCALE GENOMIC DNA]</scope>
</reference>
<gene>
    <name evidence="2" type="ORF">chiPu_0018324</name>
</gene>
<proteinExistence type="predicted"/>
<organism evidence="2 3">
    <name type="scientific">Chiloscyllium punctatum</name>
    <name type="common">Brownbanded bambooshark</name>
    <name type="synonym">Hemiscyllium punctatum</name>
    <dbReference type="NCBI Taxonomy" id="137246"/>
    <lineage>
        <taxon>Eukaryota</taxon>
        <taxon>Metazoa</taxon>
        <taxon>Chordata</taxon>
        <taxon>Craniata</taxon>
        <taxon>Vertebrata</taxon>
        <taxon>Chondrichthyes</taxon>
        <taxon>Elasmobranchii</taxon>
        <taxon>Galeomorphii</taxon>
        <taxon>Galeoidea</taxon>
        <taxon>Orectolobiformes</taxon>
        <taxon>Hemiscylliidae</taxon>
        <taxon>Chiloscyllium</taxon>
    </lineage>
</organism>